<keyword evidence="4" id="KW-0614">Plasmid</keyword>
<evidence type="ECO:0000256" key="1">
    <source>
        <dbReference type="ARBA" id="ARBA00023125"/>
    </source>
</evidence>
<dbReference type="SUPFAM" id="SSF56349">
    <property type="entry name" value="DNA breaking-rejoining enzymes"/>
    <property type="match status" value="1"/>
</dbReference>
<dbReference type="InterPro" id="IPR010998">
    <property type="entry name" value="Integrase_recombinase_N"/>
</dbReference>
<dbReference type="EMBL" id="LFKP01000016">
    <property type="protein sequence ID" value="OHV93689.1"/>
    <property type="molecule type" value="Genomic_DNA"/>
</dbReference>
<dbReference type="InterPro" id="IPR013762">
    <property type="entry name" value="Integrase-like_cat_sf"/>
</dbReference>
<gene>
    <name evidence="4" type="ORF">AKG95_28390</name>
</gene>
<dbReference type="PROSITE" id="PS51898">
    <property type="entry name" value="TYR_RECOMBINASE"/>
    <property type="match status" value="1"/>
</dbReference>
<dbReference type="InterPro" id="IPR011010">
    <property type="entry name" value="DNA_brk_join_enz"/>
</dbReference>
<keyword evidence="2" id="KW-0233">DNA recombination</keyword>
<proteinExistence type="predicted"/>
<evidence type="ECO:0000256" key="2">
    <source>
        <dbReference type="ARBA" id="ARBA00023172"/>
    </source>
</evidence>
<dbReference type="SUPFAM" id="SSF47823">
    <property type="entry name" value="lambda integrase-like, N-terminal domain"/>
    <property type="match status" value="1"/>
</dbReference>
<feature type="domain" description="Tyr recombinase" evidence="3">
    <location>
        <begin position="105"/>
        <end position="308"/>
    </location>
</feature>
<name>A0A1S1U0S3_9BURK</name>
<evidence type="ECO:0000313" key="5">
    <source>
        <dbReference type="Proteomes" id="UP000179840"/>
    </source>
</evidence>
<dbReference type="GO" id="GO:0006310">
    <property type="term" value="P:DNA recombination"/>
    <property type="evidence" value="ECO:0007669"/>
    <property type="project" value="UniProtKB-KW"/>
</dbReference>
<protein>
    <submittedName>
        <fullName evidence="4">Recombinase</fullName>
    </submittedName>
</protein>
<evidence type="ECO:0000259" key="3">
    <source>
        <dbReference type="PROSITE" id="PS51898"/>
    </source>
</evidence>
<dbReference type="Gene3D" id="1.10.443.10">
    <property type="entry name" value="Intergrase catalytic core"/>
    <property type="match status" value="1"/>
</dbReference>
<dbReference type="Proteomes" id="UP000179840">
    <property type="component" value="Unassembled WGS sequence"/>
</dbReference>
<evidence type="ECO:0000313" key="4">
    <source>
        <dbReference type="EMBL" id="OHV93689.1"/>
    </source>
</evidence>
<reference evidence="4 5" key="1">
    <citation type="submission" date="2015-06" db="EMBL/GenBank/DDBJ databases">
        <title>Draft genome sequencing of a biphenyl-degrading bacterium, Janthinobacterium lividum MEG1.</title>
        <authorList>
            <person name="Shimodaira J."/>
            <person name="Hatta T."/>
        </authorList>
    </citation>
    <scope>NUCLEOTIDE SEQUENCE [LARGE SCALE GENOMIC DNA]</scope>
    <source>
        <strain evidence="4 5">MEG1</strain>
        <plasmid evidence="4">pMEG01</plasmid>
    </source>
</reference>
<dbReference type="Pfam" id="PF00589">
    <property type="entry name" value="Phage_integrase"/>
    <property type="match status" value="1"/>
</dbReference>
<comment type="caution">
    <text evidence="4">The sequence shown here is derived from an EMBL/GenBank/DDBJ whole genome shotgun (WGS) entry which is preliminary data.</text>
</comment>
<dbReference type="PANTHER" id="PTHR34605">
    <property type="entry name" value="PHAGE_INTEGRASE DOMAIN-CONTAINING PROTEIN"/>
    <property type="match status" value="1"/>
</dbReference>
<dbReference type="GO" id="GO:0003677">
    <property type="term" value="F:DNA binding"/>
    <property type="evidence" value="ECO:0007669"/>
    <property type="project" value="UniProtKB-KW"/>
</dbReference>
<sequence length="316" mass="35911">MSNIDLFLQAATRENTRKSYQSAIRDFEVEWGGFLPATSDSVARYLADRAGKHVVNTLRQRLAALAQWHLDQGFPDPTKAPVVRQVLRGIQTLHPAEEKRAKPFLIDQLMLVEHWLTANVDAAQSQGEMGTELRYRRNKALFLLGFWRGFRGDELTRLQIEHVHITQGEGMTCFLPRTKGDRQFKGGNFKVPLLSRLCPVSAYEEWIAAARLTAGPVFRAIDRWGNISDNGLNIDSLVPLLRNILQEAGVDAPELYSAHSLRRGFASWATANGWDLKTLMEHVGWKNAQSAIRYIDSEDPFNRHRIEQNLRPPESK</sequence>
<dbReference type="CDD" id="cd00799">
    <property type="entry name" value="INT_Cre_C"/>
    <property type="match status" value="1"/>
</dbReference>
<dbReference type="PANTHER" id="PTHR34605:SF4">
    <property type="entry name" value="DNA ADENINE METHYLTRANSFERASE"/>
    <property type="match status" value="1"/>
</dbReference>
<dbReference type="InterPro" id="IPR002104">
    <property type="entry name" value="Integrase_catalytic"/>
</dbReference>
<dbReference type="Gene3D" id="1.10.150.130">
    <property type="match status" value="1"/>
</dbReference>
<accession>A0A1S1U0S3</accession>
<dbReference type="AlphaFoldDB" id="A0A1S1U0S3"/>
<keyword evidence="1" id="KW-0238">DNA-binding</keyword>
<dbReference type="InterPro" id="IPR052925">
    <property type="entry name" value="Phage_Integrase-like_Recomb"/>
</dbReference>
<dbReference type="GO" id="GO:0015074">
    <property type="term" value="P:DNA integration"/>
    <property type="evidence" value="ECO:0007669"/>
    <property type="project" value="InterPro"/>
</dbReference>
<geneLocation type="plasmid" evidence="4">
    <name>pMEG01</name>
</geneLocation>
<dbReference type="RefSeq" id="WP_071080214.1">
    <property type="nucleotide sequence ID" value="NZ_LFKP01000016.1"/>
</dbReference>
<organism evidence="4 5">
    <name type="scientific">Janthinobacterium lividum</name>
    <dbReference type="NCBI Taxonomy" id="29581"/>
    <lineage>
        <taxon>Bacteria</taxon>
        <taxon>Pseudomonadati</taxon>
        <taxon>Pseudomonadota</taxon>
        <taxon>Betaproteobacteria</taxon>
        <taxon>Burkholderiales</taxon>
        <taxon>Oxalobacteraceae</taxon>
        <taxon>Janthinobacterium</taxon>
    </lineage>
</organism>